<protein>
    <submittedName>
        <fullName evidence="1">Uncharacterized protein</fullName>
    </submittedName>
</protein>
<dbReference type="AlphaFoldDB" id="A0ABD2BIP8"/>
<keyword evidence="2" id="KW-1185">Reference proteome</keyword>
<organism evidence="1 2">
    <name type="scientific">Vespula maculifrons</name>
    <name type="common">Eastern yellow jacket</name>
    <name type="synonym">Wasp</name>
    <dbReference type="NCBI Taxonomy" id="7453"/>
    <lineage>
        <taxon>Eukaryota</taxon>
        <taxon>Metazoa</taxon>
        <taxon>Ecdysozoa</taxon>
        <taxon>Arthropoda</taxon>
        <taxon>Hexapoda</taxon>
        <taxon>Insecta</taxon>
        <taxon>Pterygota</taxon>
        <taxon>Neoptera</taxon>
        <taxon>Endopterygota</taxon>
        <taxon>Hymenoptera</taxon>
        <taxon>Apocrita</taxon>
        <taxon>Aculeata</taxon>
        <taxon>Vespoidea</taxon>
        <taxon>Vespidae</taxon>
        <taxon>Vespinae</taxon>
        <taxon>Vespula</taxon>
    </lineage>
</organism>
<name>A0ABD2BIP8_VESMC</name>
<sequence>MYITLTRYTRKCISKSSNLQRYYTRNSLIMVTTNIQMKMMQPIKGTRFESTAKMEEKFTEMSHLFPESITLKLRIFPLTLRD</sequence>
<proteinExistence type="predicted"/>
<dbReference type="Proteomes" id="UP001607303">
    <property type="component" value="Unassembled WGS sequence"/>
</dbReference>
<evidence type="ECO:0000313" key="1">
    <source>
        <dbReference type="EMBL" id="KAL2732643.1"/>
    </source>
</evidence>
<gene>
    <name evidence="1" type="ORF">V1477_014884</name>
</gene>
<dbReference type="EMBL" id="JAYRBN010000075">
    <property type="protein sequence ID" value="KAL2732643.1"/>
    <property type="molecule type" value="Genomic_DNA"/>
</dbReference>
<comment type="caution">
    <text evidence="1">The sequence shown here is derived from an EMBL/GenBank/DDBJ whole genome shotgun (WGS) entry which is preliminary data.</text>
</comment>
<reference evidence="1 2" key="1">
    <citation type="journal article" date="2024" name="Ann. Entomol. Soc. Am.">
        <title>Genomic analyses of the southern and eastern yellowjacket wasps (Hymenoptera: Vespidae) reveal evolutionary signatures of social life.</title>
        <authorList>
            <person name="Catto M.A."/>
            <person name="Caine P.B."/>
            <person name="Orr S.E."/>
            <person name="Hunt B.G."/>
            <person name="Goodisman M.A.D."/>
        </authorList>
    </citation>
    <scope>NUCLEOTIDE SEQUENCE [LARGE SCALE GENOMIC DNA]</scope>
    <source>
        <strain evidence="1">232</strain>
        <tissue evidence="1">Head and thorax</tissue>
    </source>
</reference>
<evidence type="ECO:0000313" key="2">
    <source>
        <dbReference type="Proteomes" id="UP001607303"/>
    </source>
</evidence>
<accession>A0ABD2BIP8</accession>